<feature type="transmembrane region" description="Helical" evidence="1">
    <location>
        <begin position="929"/>
        <end position="947"/>
    </location>
</feature>
<sequence length="1151" mass="131887">MYKFFFVFFLSLIIFYLLPATVSAQDSAFVSVVNPVRGGDFWEDKNQTPAKTVLEQIALLNQSNIQPTWLLRYDALADPEIISTVKKYPDSEKGLFLEVTPTWANQAGISYHKSESWHFAGSAFLTGYEREEREKLIDEAFEKFKEIFEDYPTSVGAWWIDGYSLEYMQRKYGITAALIVADQYSTDNYQIWGQFWSTPYYPSKRNAIEPAKNIEDKLPLVMMQWAARDPVNGYGNGVSESTYSIQANDYLDYHNLTTDYFSAILDIYTKQKFNQFAHVVVGLENSYSWTKYGPEYKRQIDVLIRKRNEGQFSIVTMKDFADWYMEHFPQFSPPHIIDAADPLGTEERVVWFMNLNYRAGWFYNKDGSVFRDIRQYTGGEEICLLKRCDQVNFATSATRVLDEVSFGHKWIVDEGKITNFKVTKKGDNFILSYINEAGNQRSLELLDKDIGVDGKTLSIDSTILGITEQNLSKEKMQITIEKGSFKWSLQSALFKLIKFISFLLVLVAVPYILINKIYKQGSLLQKIFLAMSLGLVSLTLLFYLFSLVGLKQLIYVYIAIAVIALTKIIAVKKITNQLHDNLILPLKQKLNLLIIGIVLAGTIFQVIPTFSSGLLFPYGLGFWGPNTHDGVWHVSLINQLIKSVPPQNPILGGEVLKNYHYFYDLLVAATSYILDIGVSDLVFRFYPILFSLLLGIGSYYLIWELFNKKVGELQTRLSIIFALYLIYFAGSFGWIVEQIKGRGFGGESNFWANQSISFNLNPPFAISLVLVIAIIQLLIKLNKFDKKNILILILLCGSLISFKAYAGFLVLISLLIVGILRRSLNYLIIFIFSLLLSASLFFSNFSLSEKLIIFSPFWFIHSMIDSPDRVGWMRFALARETGFSQGNWFKFITAEVLSLFVFIVGNLGTRVIGAFSLLKFKTIFQTREYLFMLIFSAASLTIPILFIQAGNPWNTIQFIYYFLYISAISGGIVLLYIFCKWSKLIAIPVTAVILIITPINSWATANGYLYFKPHAFIPTQELEALQFLESQSEGVVLTYPYDEKLKLRFAEPWPLFVYDSTAYVGAFSKKSVYVEDDSQNQILLTDYKKRLVASKDFFAKSGLGEDEFLDKNRIKYIYIPNIFEVKFNEQTKKIKLIFENKQISIYGVENR</sequence>
<dbReference type="AlphaFoldDB" id="A0A1F5KRX3"/>
<feature type="transmembrane region" description="Helical" evidence="1">
    <location>
        <begin position="896"/>
        <end position="917"/>
    </location>
</feature>
<evidence type="ECO:0000313" key="4">
    <source>
        <dbReference type="Proteomes" id="UP000178565"/>
    </source>
</evidence>
<keyword evidence="1" id="KW-1133">Transmembrane helix</keyword>
<evidence type="ECO:0000256" key="1">
    <source>
        <dbReference type="SAM" id="Phobius"/>
    </source>
</evidence>
<keyword evidence="2" id="KW-0732">Signal</keyword>
<feature type="transmembrane region" description="Helical" evidence="1">
    <location>
        <begin position="554"/>
        <end position="571"/>
    </location>
</feature>
<dbReference type="Proteomes" id="UP000178565">
    <property type="component" value="Unassembled WGS sequence"/>
</dbReference>
<evidence type="ECO:0000256" key="2">
    <source>
        <dbReference type="SAM" id="SignalP"/>
    </source>
</evidence>
<feature type="transmembrane region" description="Helical" evidence="1">
    <location>
        <begin position="592"/>
        <end position="616"/>
    </location>
</feature>
<protein>
    <recommendedName>
        <fullName evidence="5">Glycosyltransferase RgtA/B/C/D-like domain-containing protein</fullName>
    </recommendedName>
</protein>
<feature type="transmembrane region" description="Helical" evidence="1">
    <location>
        <begin position="496"/>
        <end position="515"/>
    </location>
</feature>
<evidence type="ECO:0008006" key="5">
    <source>
        <dbReference type="Google" id="ProtNLM"/>
    </source>
</evidence>
<dbReference type="Gene3D" id="3.20.20.510">
    <property type="entry name" value="Uncharacterised protein PF12979, DUF3863"/>
    <property type="match status" value="1"/>
</dbReference>
<gene>
    <name evidence="3" type="ORF">A3B45_03295</name>
</gene>
<dbReference type="STRING" id="1797785.A3B45_03295"/>
<feature type="transmembrane region" description="Helical" evidence="1">
    <location>
        <begin position="756"/>
        <end position="779"/>
    </location>
</feature>
<keyword evidence="1" id="KW-0472">Membrane</keyword>
<feature type="transmembrane region" description="Helical" evidence="1">
    <location>
        <begin position="826"/>
        <end position="847"/>
    </location>
</feature>
<feature type="transmembrane region" description="Helical" evidence="1">
    <location>
        <begin position="959"/>
        <end position="978"/>
    </location>
</feature>
<proteinExistence type="predicted"/>
<feature type="transmembrane region" description="Helical" evidence="1">
    <location>
        <begin position="791"/>
        <end position="820"/>
    </location>
</feature>
<feature type="transmembrane region" description="Helical" evidence="1">
    <location>
        <begin position="685"/>
        <end position="705"/>
    </location>
</feature>
<organism evidence="3 4">
    <name type="scientific">Candidatus Daviesbacteria bacterium RIFCSPLOWO2_01_FULL_39_12</name>
    <dbReference type="NCBI Taxonomy" id="1797785"/>
    <lineage>
        <taxon>Bacteria</taxon>
        <taxon>Candidatus Daviesiibacteriota</taxon>
    </lineage>
</organism>
<feature type="chain" id="PRO_5009519128" description="Glycosyltransferase RgtA/B/C/D-like domain-containing protein" evidence="2">
    <location>
        <begin position="25"/>
        <end position="1151"/>
    </location>
</feature>
<reference evidence="3 4" key="1">
    <citation type="journal article" date="2016" name="Nat. Commun.">
        <title>Thousands of microbial genomes shed light on interconnected biogeochemical processes in an aquifer system.</title>
        <authorList>
            <person name="Anantharaman K."/>
            <person name="Brown C.T."/>
            <person name="Hug L.A."/>
            <person name="Sharon I."/>
            <person name="Castelle C.J."/>
            <person name="Probst A.J."/>
            <person name="Thomas B.C."/>
            <person name="Singh A."/>
            <person name="Wilkins M.J."/>
            <person name="Karaoz U."/>
            <person name="Brodie E.L."/>
            <person name="Williams K.H."/>
            <person name="Hubbard S.S."/>
            <person name="Banfield J.F."/>
        </authorList>
    </citation>
    <scope>NUCLEOTIDE SEQUENCE [LARGE SCALE GENOMIC DNA]</scope>
</reference>
<accession>A0A1F5KRX3</accession>
<feature type="signal peptide" evidence="2">
    <location>
        <begin position="1"/>
        <end position="24"/>
    </location>
</feature>
<evidence type="ECO:0000313" key="3">
    <source>
        <dbReference type="EMBL" id="OGE43687.1"/>
    </source>
</evidence>
<comment type="caution">
    <text evidence="3">The sequence shown here is derived from an EMBL/GenBank/DDBJ whole genome shotgun (WGS) entry which is preliminary data.</text>
</comment>
<feature type="transmembrane region" description="Helical" evidence="1">
    <location>
        <begin position="984"/>
        <end position="1003"/>
    </location>
</feature>
<feature type="transmembrane region" description="Helical" evidence="1">
    <location>
        <begin position="527"/>
        <end position="548"/>
    </location>
</feature>
<dbReference type="EMBL" id="MFDM01000014">
    <property type="protein sequence ID" value="OGE43687.1"/>
    <property type="molecule type" value="Genomic_DNA"/>
</dbReference>
<name>A0A1F5KRX3_9BACT</name>
<feature type="transmembrane region" description="Helical" evidence="1">
    <location>
        <begin position="717"/>
        <end position="736"/>
    </location>
</feature>
<keyword evidence="1" id="KW-0812">Transmembrane</keyword>